<dbReference type="Proteomes" id="UP000566813">
    <property type="component" value="Unassembled WGS sequence"/>
</dbReference>
<organism evidence="2 3">
    <name type="scientific">Novosphingobium flavum</name>
    <dbReference type="NCBI Taxonomy" id="1778672"/>
    <lineage>
        <taxon>Bacteria</taxon>
        <taxon>Pseudomonadati</taxon>
        <taxon>Pseudomonadota</taxon>
        <taxon>Alphaproteobacteria</taxon>
        <taxon>Sphingomonadales</taxon>
        <taxon>Sphingomonadaceae</taxon>
        <taxon>Novosphingobium</taxon>
    </lineage>
</organism>
<keyword evidence="2" id="KW-0378">Hydrolase</keyword>
<protein>
    <submittedName>
        <fullName evidence="2">Alpha/beta hydrolase</fullName>
    </submittedName>
</protein>
<reference evidence="2 3" key="1">
    <citation type="submission" date="2020-08" db="EMBL/GenBank/DDBJ databases">
        <title>The genome sequence of type strain Novosphingobium flavum NBRC 111647.</title>
        <authorList>
            <person name="Liu Y."/>
        </authorList>
    </citation>
    <scope>NUCLEOTIDE SEQUENCE [LARGE SCALE GENOMIC DNA]</scope>
    <source>
        <strain evidence="2 3">NBRC 111647</strain>
    </source>
</reference>
<dbReference type="RefSeq" id="WP_185664121.1">
    <property type="nucleotide sequence ID" value="NZ_JACLAW010000007.1"/>
</dbReference>
<sequence length="452" mass="48494">MKFAGSAILAATAATMALSAPAHAEAYKTTFVWLAPGQPGVFYEPVSPGEKARIAVFAMHPDGDYLRPGPTNTCERLAERGYRALCSNATSSKAGSVGDMNQDKVSLNVKAGVTWLRAQAQVQKIVLFGHSGGGAMMSSYQNIAENGLKACQGPEKQIKCSSALADMPPADGVMLIDASMGMPGSNLISIDPAVIDDEDGRKIDPALDMYNPANGFNPKGSKYSPEFTAKFFAGQRDRMLRLVAKAKAQIADIEAGKGHFTDDQPFVVAGAIPRENKLNAQDVRLLSHTKEAWPLLHSGGRITTEVVHTVRVPRSTASPTPLAANALVTTARNFLRTFSITPLQNYGYDETGFYGIDFASSYGTTYNAVTGITKPLLQMGFTGSYEYSFAEGARARAISKDKTLVYLEGAVHGFVPCKECAVAQGLPENAYGDTVKTLYDYIDTWLAKPGRF</sequence>
<feature type="signal peptide" evidence="1">
    <location>
        <begin position="1"/>
        <end position="24"/>
    </location>
</feature>
<dbReference type="EMBL" id="JACLAW010000007">
    <property type="protein sequence ID" value="MBC2665850.1"/>
    <property type="molecule type" value="Genomic_DNA"/>
</dbReference>
<name>A0A7X1KM25_9SPHN</name>
<gene>
    <name evidence="2" type="ORF">H7F51_09965</name>
</gene>
<accession>A0A7X1KM25</accession>
<feature type="chain" id="PRO_5030575133" evidence="1">
    <location>
        <begin position="25"/>
        <end position="452"/>
    </location>
</feature>
<dbReference type="GO" id="GO:0016787">
    <property type="term" value="F:hydrolase activity"/>
    <property type="evidence" value="ECO:0007669"/>
    <property type="project" value="UniProtKB-KW"/>
</dbReference>
<dbReference type="Gene3D" id="3.40.50.1820">
    <property type="entry name" value="alpha/beta hydrolase"/>
    <property type="match status" value="1"/>
</dbReference>
<dbReference type="SUPFAM" id="SSF53474">
    <property type="entry name" value="alpha/beta-Hydrolases"/>
    <property type="match status" value="1"/>
</dbReference>
<proteinExistence type="predicted"/>
<evidence type="ECO:0000313" key="2">
    <source>
        <dbReference type="EMBL" id="MBC2665850.1"/>
    </source>
</evidence>
<keyword evidence="3" id="KW-1185">Reference proteome</keyword>
<evidence type="ECO:0000256" key="1">
    <source>
        <dbReference type="SAM" id="SignalP"/>
    </source>
</evidence>
<keyword evidence="1" id="KW-0732">Signal</keyword>
<evidence type="ECO:0000313" key="3">
    <source>
        <dbReference type="Proteomes" id="UP000566813"/>
    </source>
</evidence>
<dbReference type="InterPro" id="IPR029058">
    <property type="entry name" value="AB_hydrolase_fold"/>
</dbReference>
<comment type="caution">
    <text evidence="2">The sequence shown here is derived from an EMBL/GenBank/DDBJ whole genome shotgun (WGS) entry which is preliminary data.</text>
</comment>
<dbReference type="AlphaFoldDB" id="A0A7X1KM25"/>